<dbReference type="Pfam" id="PF14902">
    <property type="entry name" value="DUF4494"/>
    <property type="match status" value="1"/>
</dbReference>
<dbReference type="EMBL" id="BK015415">
    <property type="protein sequence ID" value="DAE05712.1"/>
    <property type="molecule type" value="Genomic_DNA"/>
</dbReference>
<evidence type="ECO:0000313" key="1">
    <source>
        <dbReference type="EMBL" id="DAE05712.1"/>
    </source>
</evidence>
<dbReference type="InterPro" id="IPR027848">
    <property type="entry name" value="DUF4494"/>
</dbReference>
<sequence>MRSRTSNWFEVGIRYQKTQEDGSEKSVTEKYAIDALSFTEGESAITEEMAAYISGEFKVKSMQEASYREVFFSDKDDDDCWYKAKLQFISYEDKTNKEKRSNVTYLVQAKSMHRAISNIDEVMGKTMIDYEIIGLSKTNVYDVFEHKTKEEKEQKSNEEKKEE</sequence>
<proteinExistence type="predicted"/>
<reference evidence="1" key="1">
    <citation type="journal article" date="2021" name="Proc. Natl. Acad. Sci. U.S.A.">
        <title>A Catalog of Tens of Thousands of Viruses from Human Metagenomes Reveals Hidden Associations with Chronic Diseases.</title>
        <authorList>
            <person name="Tisza M.J."/>
            <person name="Buck C.B."/>
        </authorList>
    </citation>
    <scope>NUCLEOTIDE SEQUENCE</scope>
    <source>
        <strain evidence="1">CtM5A27</strain>
    </source>
</reference>
<organism evidence="1">
    <name type="scientific">Siphoviridae sp. ctM5A27</name>
    <dbReference type="NCBI Taxonomy" id="2825459"/>
    <lineage>
        <taxon>Viruses</taxon>
        <taxon>Duplodnaviria</taxon>
        <taxon>Heunggongvirae</taxon>
        <taxon>Uroviricota</taxon>
        <taxon>Caudoviricetes</taxon>
    </lineage>
</organism>
<accession>A0A8S5PGB0</accession>
<protein>
    <submittedName>
        <fullName evidence="1">Uncharacterized protein</fullName>
    </submittedName>
</protein>
<name>A0A8S5PGB0_9CAUD</name>